<feature type="non-terminal residue" evidence="1">
    <location>
        <position position="1"/>
    </location>
</feature>
<proteinExistence type="predicted"/>
<dbReference type="AlphaFoldDB" id="A0A061QWD6"/>
<evidence type="ECO:0000313" key="1">
    <source>
        <dbReference type="EMBL" id="JAC62784.1"/>
    </source>
</evidence>
<organism evidence="1">
    <name type="scientific">Tetraselmis sp. GSL018</name>
    <dbReference type="NCBI Taxonomy" id="582737"/>
    <lineage>
        <taxon>Eukaryota</taxon>
        <taxon>Viridiplantae</taxon>
        <taxon>Chlorophyta</taxon>
        <taxon>core chlorophytes</taxon>
        <taxon>Chlorodendrophyceae</taxon>
        <taxon>Chlorodendrales</taxon>
        <taxon>Chlorodendraceae</taxon>
        <taxon>Tetraselmis</taxon>
    </lineage>
</organism>
<gene>
    <name evidence="1" type="ORF">TSPGSL018_22313</name>
</gene>
<protein>
    <submittedName>
        <fullName evidence="1">Uncharacterized protein</fullName>
    </submittedName>
</protein>
<dbReference type="EMBL" id="GBEZ01024176">
    <property type="protein sequence ID" value="JAC62784.1"/>
    <property type="molecule type" value="Transcribed_RNA"/>
</dbReference>
<name>A0A061QWD6_9CHLO</name>
<accession>A0A061QWD6</accession>
<sequence>LRFASVPSSKLLNTEQVAILRLCPQPLRLISQGPPEEANRGPRPRI</sequence>
<reference evidence="1" key="1">
    <citation type="submission" date="2014-05" db="EMBL/GenBank/DDBJ databases">
        <title>The transcriptome of the halophilic microalga Tetraselmis sp. GSL018 isolated from the Great Salt Lake, Utah.</title>
        <authorList>
            <person name="Jinkerson R.E."/>
            <person name="D'Adamo S."/>
            <person name="Posewitz M.C."/>
        </authorList>
    </citation>
    <scope>NUCLEOTIDE SEQUENCE</scope>
    <source>
        <strain evidence="1">GSL018</strain>
    </source>
</reference>